<keyword evidence="16" id="KW-1185">Reference proteome</keyword>
<dbReference type="EMBL" id="CP016908">
    <property type="protein sequence ID" value="APS00917.1"/>
    <property type="molecule type" value="Genomic_DNA"/>
</dbReference>
<feature type="binding site" evidence="13">
    <location>
        <position position="8"/>
    </location>
    <ligand>
        <name>Mg(2+)</name>
        <dbReference type="ChEBI" id="CHEBI:18420"/>
        <label>1</label>
    </ligand>
</feature>
<feature type="active site" evidence="13">
    <location>
        <position position="68"/>
    </location>
</feature>
<evidence type="ECO:0000256" key="8">
    <source>
        <dbReference type="ARBA" id="ARBA00022842"/>
    </source>
</evidence>
<dbReference type="GO" id="GO:0005737">
    <property type="term" value="C:cytoplasm"/>
    <property type="evidence" value="ECO:0007669"/>
    <property type="project" value="UniProtKB-SubCell"/>
</dbReference>
<keyword evidence="4 13" id="KW-0479">Metal-binding</keyword>
<evidence type="ECO:0000256" key="12">
    <source>
        <dbReference type="ARBA" id="ARBA00029354"/>
    </source>
</evidence>
<dbReference type="FunFam" id="3.30.420.10:FF:000002">
    <property type="entry name" value="Crossover junction endodeoxyribonuclease RuvC"/>
    <property type="match status" value="1"/>
</dbReference>
<keyword evidence="3 13" id="KW-0540">Nuclease</keyword>
<dbReference type="InterPro" id="IPR002176">
    <property type="entry name" value="X-over_junc_endoDNase_RuvC"/>
</dbReference>
<evidence type="ECO:0000256" key="10">
    <source>
        <dbReference type="ARBA" id="ARBA00023172"/>
    </source>
</evidence>
<comment type="cofactor">
    <cofactor evidence="13">
        <name>Mg(2+)</name>
        <dbReference type="ChEBI" id="CHEBI:18420"/>
    </cofactor>
    <text evidence="13">Binds 2 Mg(2+) ion per subunit.</text>
</comment>
<comment type="catalytic activity">
    <reaction evidence="12 13">
        <text>Endonucleolytic cleavage at a junction such as a reciprocal single-stranded crossover between two homologous DNA duplexes (Holliday junction).</text>
        <dbReference type="EC" id="3.1.21.10"/>
    </reaction>
</comment>
<dbReference type="PANTHER" id="PTHR30194">
    <property type="entry name" value="CROSSOVER JUNCTION ENDODEOXYRIBONUCLEASE RUVC"/>
    <property type="match status" value="1"/>
</dbReference>
<feature type="active site" evidence="13">
    <location>
        <position position="140"/>
    </location>
</feature>
<dbReference type="CDD" id="cd16962">
    <property type="entry name" value="RuvC"/>
    <property type="match status" value="1"/>
</dbReference>
<dbReference type="PRINTS" id="PR00696">
    <property type="entry name" value="RSOLVASERUVC"/>
</dbReference>
<evidence type="ECO:0000256" key="1">
    <source>
        <dbReference type="ARBA" id="ARBA00009518"/>
    </source>
</evidence>
<comment type="similarity">
    <text evidence="1 13">Belongs to the RuvC family.</text>
</comment>
<evidence type="ECO:0000256" key="7">
    <source>
        <dbReference type="ARBA" id="ARBA00022801"/>
    </source>
</evidence>
<keyword evidence="5 13" id="KW-0255">Endonuclease</keyword>
<evidence type="ECO:0000256" key="13">
    <source>
        <dbReference type="HAMAP-Rule" id="MF_00034"/>
    </source>
</evidence>
<evidence type="ECO:0000256" key="3">
    <source>
        <dbReference type="ARBA" id="ARBA00022722"/>
    </source>
</evidence>
<keyword evidence="6 13" id="KW-0227">DNA damage</keyword>
<feature type="binding site" evidence="13">
    <location>
        <position position="68"/>
    </location>
    <ligand>
        <name>Mg(2+)</name>
        <dbReference type="ChEBI" id="CHEBI:18420"/>
        <label>2</label>
    </ligand>
</feature>
<evidence type="ECO:0000256" key="5">
    <source>
        <dbReference type="ARBA" id="ARBA00022759"/>
    </source>
</evidence>
<dbReference type="AlphaFoldDB" id="A0A1L6MZT1"/>
<proteinExistence type="inferred from homology"/>
<keyword evidence="7 13" id="KW-0378">Hydrolase</keyword>
<comment type="subcellular location">
    <subcellularLocation>
        <location evidence="13">Cytoplasm</location>
    </subcellularLocation>
</comment>
<keyword evidence="10 13" id="KW-0233">DNA recombination</keyword>
<evidence type="ECO:0000313" key="16">
    <source>
        <dbReference type="Proteomes" id="UP000185544"/>
    </source>
</evidence>
<evidence type="ECO:0000256" key="2">
    <source>
        <dbReference type="ARBA" id="ARBA00022490"/>
    </source>
</evidence>
<dbReference type="Pfam" id="PF02075">
    <property type="entry name" value="RuvC"/>
    <property type="match status" value="1"/>
</dbReference>
<comment type="function">
    <text evidence="13">The RuvA-RuvB-RuvC complex processes Holliday junction (HJ) DNA during genetic recombination and DNA repair. Endonuclease that resolves HJ intermediates. Cleaves cruciform DNA by making single-stranded nicks across the HJ at symmetrical positions within the homologous arms, yielding a 5'-phosphate and a 3'-hydroxyl group; requires a central core of homology in the junction. The consensus cleavage sequence is 5'-(A/T)TT(C/G)-3'. Cleavage occurs on the 3'-side of the TT dinucleotide at the point of strand exchange. HJ branch migration catalyzed by RuvA-RuvB allows RuvC to scan DNA until it finds its consensus sequence, where it cleaves and resolves the cruciform DNA.</text>
</comment>
<evidence type="ECO:0000256" key="4">
    <source>
        <dbReference type="ARBA" id="ARBA00022723"/>
    </source>
</evidence>
<dbReference type="GO" id="GO:0000287">
    <property type="term" value="F:magnesium ion binding"/>
    <property type="evidence" value="ECO:0007669"/>
    <property type="project" value="UniProtKB-UniRule"/>
</dbReference>
<dbReference type="GO" id="GO:0006281">
    <property type="term" value="P:DNA repair"/>
    <property type="evidence" value="ECO:0007669"/>
    <property type="project" value="UniProtKB-UniRule"/>
</dbReference>
<sequence>MVVVLGLDPGSRYFGWGVVARKGTHLLHQAHGVIRTPKEGDFAERLVHIESALSAVIKRYQPSCASVESIFFSKNAQSAAKLGHARGVGLLVCARASIPIAEYPPAFVKRTITTKGDAEKEQVAHMIKAFLGLSEAPAFDASDALAVAITHLQNTLFNLQPEPDLQNMFSTHSNAAIEKKSTRARWPQRS</sequence>
<dbReference type="InterPro" id="IPR012337">
    <property type="entry name" value="RNaseH-like_sf"/>
</dbReference>
<dbReference type="STRING" id="1882918.BCY86_06005"/>
<evidence type="ECO:0000256" key="14">
    <source>
        <dbReference type="NCBIfam" id="TIGR00228"/>
    </source>
</evidence>
<comment type="subunit">
    <text evidence="13">Homodimer which binds Holliday junction (HJ) DNA. The HJ becomes 2-fold symmetrical on binding to RuvC with unstacked arms; it has a different conformation from HJ DNA in complex with RuvA. In the full resolvosome a probable DNA-RuvA(4)-RuvB(12)-RuvC(2) complex forms which resolves the HJ.</text>
</comment>
<keyword evidence="11 13" id="KW-0234">DNA repair</keyword>
<dbReference type="KEGG" id="pabo:BCY86_06005"/>
<dbReference type="Proteomes" id="UP000185544">
    <property type="component" value="Chromosome"/>
</dbReference>
<reference evidence="15 16" key="1">
    <citation type="submission" date="2016-08" db="EMBL/GenBank/DDBJ databases">
        <title>Identification and validation of antigenic proteins from Pajaroellobacter abortibovis using de-novo genome sequence assembly and reverse vaccinology.</title>
        <authorList>
            <person name="Welly B.T."/>
            <person name="Miller M.R."/>
            <person name="Stott J.L."/>
            <person name="Blanchard M.T."/>
            <person name="Islas-Trejo A.D."/>
            <person name="O'Rourke S.M."/>
            <person name="Young A.E."/>
            <person name="Medrano J.F."/>
            <person name="Van Eenennaam A.L."/>
        </authorList>
    </citation>
    <scope>NUCLEOTIDE SEQUENCE [LARGE SCALE GENOMIC DNA]</scope>
    <source>
        <strain evidence="15 16">BTF92-0548A/99-0131</strain>
    </source>
</reference>
<dbReference type="PANTHER" id="PTHR30194:SF3">
    <property type="entry name" value="CROSSOVER JUNCTION ENDODEOXYRIBONUCLEASE RUVC"/>
    <property type="match status" value="1"/>
</dbReference>
<dbReference type="Gene3D" id="3.30.420.10">
    <property type="entry name" value="Ribonuclease H-like superfamily/Ribonuclease H"/>
    <property type="match status" value="1"/>
</dbReference>
<dbReference type="HAMAP" id="MF_00034">
    <property type="entry name" value="RuvC"/>
    <property type="match status" value="1"/>
</dbReference>
<keyword evidence="9 13" id="KW-0238">DNA-binding</keyword>
<dbReference type="InterPro" id="IPR036397">
    <property type="entry name" value="RNaseH_sf"/>
</dbReference>
<evidence type="ECO:0000256" key="9">
    <source>
        <dbReference type="ARBA" id="ARBA00023125"/>
    </source>
</evidence>
<organism evidence="15 16">
    <name type="scientific">Pajaroellobacter abortibovis</name>
    <dbReference type="NCBI Taxonomy" id="1882918"/>
    <lineage>
        <taxon>Bacteria</taxon>
        <taxon>Pseudomonadati</taxon>
        <taxon>Myxococcota</taxon>
        <taxon>Polyangia</taxon>
        <taxon>Polyangiales</taxon>
        <taxon>Polyangiaceae</taxon>
    </lineage>
</organism>
<dbReference type="SUPFAM" id="SSF53098">
    <property type="entry name" value="Ribonuclease H-like"/>
    <property type="match status" value="1"/>
</dbReference>
<evidence type="ECO:0000256" key="11">
    <source>
        <dbReference type="ARBA" id="ARBA00023204"/>
    </source>
</evidence>
<keyword evidence="8 13" id="KW-0460">Magnesium</keyword>
<keyword evidence="2 13" id="KW-0963">Cytoplasm</keyword>
<feature type="binding site" evidence="13">
    <location>
        <position position="140"/>
    </location>
    <ligand>
        <name>Mg(2+)</name>
        <dbReference type="ChEBI" id="CHEBI:18420"/>
        <label>1</label>
    </ligand>
</feature>
<accession>A0A1L6MZT1</accession>
<evidence type="ECO:0000256" key="6">
    <source>
        <dbReference type="ARBA" id="ARBA00022763"/>
    </source>
</evidence>
<feature type="active site" evidence="13">
    <location>
        <position position="8"/>
    </location>
</feature>
<dbReference type="GO" id="GO:0003677">
    <property type="term" value="F:DNA binding"/>
    <property type="evidence" value="ECO:0007669"/>
    <property type="project" value="UniProtKB-KW"/>
</dbReference>
<dbReference type="GO" id="GO:0008821">
    <property type="term" value="F:crossover junction DNA endonuclease activity"/>
    <property type="evidence" value="ECO:0007669"/>
    <property type="project" value="UniProtKB-UniRule"/>
</dbReference>
<dbReference type="NCBIfam" id="TIGR00228">
    <property type="entry name" value="ruvC"/>
    <property type="match status" value="1"/>
</dbReference>
<evidence type="ECO:0000313" key="15">
    <source>
        <dbReference type="EMBL" id="APS00917.1"/>
    </source>
</evidence>
<dbReference type="GO" id="GO:0006310">
    <property type="term" value="P:DNA recombination"/>
    <property type="evidence" value="ECO:0007669"/>
    <property type="project" value="UniProtKB-UniRule"/>
</dbReference>
<dbReference type="GO" id="GO:0048476">
    <property type="term" value="C:Holliday junction resolvase complex"/>
    <property type="evidence" value="ECO:0007669"/>
    <property type="project" value="UniProtKB-UniRule"/>
</dbReference>
<dbReference type="EC" id="3.1.21.10" evidence="13 14"/>
<name>A0A1L6MZT1_9BACT</name>
<gene>
    <name evidence="13" type="primary">ruvC</name>
    <name evidence="15" type="ORF">BCY86_06005</name>
</gene>
<protein>
    <recommendedName>
        <fullName evidence="13 14">Crossover junction endodeoxyribonuclease RuvC</fullName>
        <ecNumber evidence="13 14">3.1.21.10</ecNumber>
    </recommendedName>
    <alternativeName>
        <fullName evidence="13">Holliday junction nuclease RuvC</fullName>
    </alternativeName>
    <alternativeName>
        <fullName evidence="13">Holliday junction resolvase RuvC</fullName>
    </alternativeName>
</protein>